<organism evidence="1 2">
    <name type="scientific">Mesonia oceanica</name>
    <dbReference type="NCBI Taxonomy" id="2687242"/>
    <lineage>
        <taxon>Bacteria</taxon>
        <taxon>Pseudomonadati</taxon>
        <taxon>Bacteroidota</taxon>
        <taxon>Flavobacteriia</taxon>
        <taxon>Flavobacteriales</taxon>
        <taxon>Flavobacteriaceae</taxon>
        <taxon>Mesonia</taxon>
    </lineage>
</organism>
<gene>
    <name evidence="1" type="ORF">FVB9532_00134</name>
</gene>
<protein>
    <submittedName>
        <fullName evidence="1">Uncharacterized protein</fullName>
    </submittedName>
</protein>
<dbReference type="Proteomes" id="UP000356253">
    <property type="component" value="Unassembled WGS sequence"/>
</dbReference>
<reference evidence="1" key="1">
    <citation type="submission" date="2019-09" db="EMBL/GenBank/DDBJ databases">
        <authorList>
            <person name="Rodrigo-Torres L."/>
            <person name="Arahal R. D."/>
            <person name="Lucena T."/>
        </authorList>
    </citation>
    <scope>NUCLEOTIDE SEQUENCE</scope>
    <source>
        <strain evidence="1">ISS653</strain>
    </source>
</reference>
<proteinExistence type="predicted"/>
<sequence length="140" mass="16648">MKRNFLVLLVILGSIFSCSLDDEVNPTYAFELAPIDSVSLPDTLTYGHTYDFEITYERASDCHTFEWFEYTKDTNERKIYVVNRVYLNENNCEDLEDELATKKLPFEVIRQDYYIFKFWQGINANEEDIFLTKRIPVKIE</sequence>
<accession>A0AC61Y340</accession>
<name>A0AC61Y340_9FLAO</name>
<evidence type="ECO:0000313" key="2">
    <source>
        <dbReference type="Proteomes" id="UP000356253"/>
    </source>
</evidence>
<comment type="caution">
    <text evidence="1">The sequence shown here is derived from an EMBL/GenBank/DDBJ whole genome shotgun (WGS) entry which is preliminary data.</text>
</comment>
<keyword evidence="2" id="KW-1185">Reference proteome</keyword>
<dbReference type="EMBL" id="CABVMM010000001">
    <property type="protein sequence ID" value="VVU98886.1"/>
    <property type="molecule type" value="Genomic_DNA"/>
</dbReference>
<evidence type="ECO:0000313" key="1">
    <source>
        <dbReference type="EMBL" id="VVU98886.1"/>
    </source>
</evidence>